<sequence>MSAPATSSTFNFDSPTRSEDLQQPLINVGAIFLDLECGKGATLGDPCPQVPVTPNPFGQLILVLHQLLTPRIALEATPSYSYSVTRGLRSPMHSDTFPVPREYGINAVVGWGRLDSGAPARSATIFAFSELKKLTEKLEGD</sequence>
<reference evidence="2" key="1">
    <citation type="submission" date="2013-01" db="EMBL/GenBank/DDBJ databases">
        <title>Draft Genome Sequence of a Mulberry Tree, Morus notabilis C.K. Schneid.</title>
        <authorList>
            <person name="He N."/>
            <person name="Zhao S."/>
        </authorList>
    </citation>
    <scope>NUCLEOTIDE SEQUENCE</scope>
</reference>
<proteinExistence type="predicted"/>
<evidence type="ECO:0000313" key="2">
    <source>
        <dbReference type="Proteomes" id="UP000030645"/>
    </source>
</evidence>
<accession>W9S5M1</accession>
<organism evidence="1 2">
    <name type="scientific">Morus notabilis</name>
    <dbReference type="NCBI Taxonomy" id="981085"/>
    <lineage>
        <taxon>Eukaryota</taxon>
        <taxon>Viridiplantae</taxon>
        <taxon>Streptophyta</taxon>
        <taxon>Embryophyta</taxon>
        <taxon>Tracheophyta</taxon>
        <taxon>Spermatophyta</taxon>
        <taxon>Magnoliopsida</taxon>
        <taxon>eudicotyledons</taxon>
        <taxon>Gunneridae</taxon>
        <taxon>Pentapetalae</taxon>
        <taxon>rosids</taxon>
        <taxon>fabids</taxon>
        <taxon>Rosales</taxon>
        <taxon>Moraceae</taxon>
        <taxon>Moreae</taxon>
        <taxon>Morus</taxon>
    </lineage>
</organism>
<evidence type="ECO:0000313" key="1">
    <source>
        <dbReference type="EMBL" id="EXC26862.1"/>
    </source>
</evidence>
<gene>
    <name evidence="1" type="ORF">L484_016081</name>
</gene>
<dbReference type="AlphaFoldDB" id="W9S5M1"/>
<dbReference type="EMBL" id="KE346122">
    <property type="protein sequence ID" value="EXC26862.1"/>
    <property type="molecule type" value="Genomic_DNA"/>
</dbReference>
<protein>
    <submittedName>
        <fullName evidence="1">Uncharacterized protein</fullName>
    </submittedName>
</protein>
<keyword evidence="2" id="KW-1185">Reference proteome</keyword>
<name>W9S5M1_9ROSA</name>
<dbReference type="Proteomes" id="UP000030645">
    <property type="component" value="Unassembled WGS sequence"/>
</dbReference>